<dbReference type="AlphaFoldDB" id="A0A7S3CHG5"/>
<name>A0A7S3CHG5_9SPIT</name>
<evidence type="ECO:0000313" key="2">
    <source>
        <dbReference type="EMBL" id="CAE0228500.1"/>
    </source>
</evidence>
<proteinExistence type="predicted"/>
<organism evidence="2">
    <name type="scientific">Strombidium rassoulzadegani</name>
    <dbReference type="NCBI Taxonomy" id="1082188"/>
    <lineage>
        <taxon>Eukaryota</taxon>
        <taxon>Sar</taxon>
        <taxon>Alveolata</taxon>
        <taxon>Ciliophora</taxon>
        <taxon>Intramacronucleata</taxon>
        <taxon>Spirotrichea</taxon>
        <taxon>Oligotrichia</taxon>
        <taxon>Strombidiidae</taxon>
        <taxon>Strombidium</taxon>
    </lineage>
</organism>
<feature type="chain" id="PRO_5031286793" description="Secreted protein" evidence="1">
    <location>
        <begin position="24"/>
        <end position="235"/>
    </location>
</feature>
<feature type="signal peptide" evidence="1">
    <location>
        <begin position="1"/>
        <end position="23"/>
    </location>
</feature>
<accession>A0A7S3CHG5</accession>
<sequence>MALSVAGSLVTLLGLSKYPLTSCSIEVAVVNCDGRDGCVVVLLEAVDAVEGLFLHELVHAVEPLVVLLEPEYLLLGQPQVLLLKIQLALEVVVLRLQLAVERLEVFGEGLVVLKVPLERGNLSVPEVELVLLRALGLAEHVDFLLQRLHLPNAVRQLLLQVVDLVLQHLAVGVEGGPETLGLFLTGARLNHLLLQLGFLTVDLLAELLLLRLSTLILLLEGKQLVLGLPQQLGGL</sequence>
<keyword evidence="1" id="KW-0732">Signal</keyword>
<evidence type="ECO:0000256" key="1">
    <source>
        <dbReference type="SAM" id="SignalP"/>
    </source>
</evidence>
<dbReference type="EMBL" id="HBIA01000559">
    <property type="protein sequence ID" value="CAE0228500.1"/>
    <property type="molecule type" value="Transcribed_RNA"/>
</dbReference>
<protein>
    <recommendedName>
        <fullName evidence="3">Secreted protein</fullName>
    </recommendedName>
</protein>
<evidence type="ECO:0008006" key="3">
    <source>
        <dbReference type="Google" id="ProtNLM"/>
    </source>
</evidence>
<gene>
    <name evidence="2" type="ORF">SRAS04492_LOCUS284</name>
</gene>
<reference evidence="2" key="1">
    <citation type="submission" date="2021-01" db="EMBL/GenBank/DDBJ databases">
        <authorList>
            <person name="Corre E."/>
            <person name="Pelletier E."/>
            <person name="Niang G."/>
            <person name="Scheremetjew M."/>
            <person name="Finn R."/>
            <person name="Kale V."/>
            <person name="Holt S."/>
            <person name="Cochrane G."/>
            <person name="Meng A."/>
            <person name="Brown T."/>
            <person name="Cohen L."/>
        </authorList>
    </citation>
    <scope>NUCLEOTIDE SEQUENCE</scope>
    <source>
        <strain evidence="2">Ras09</strain>
    </source>
</reference>